<dbReference type="Proteomes" id="UP001367676">
    <property type="component" value="Unassembled WGS sequence"/>
</dbReference>
<protein>
    <submittedName>
        <fullName evidence="2">Uncharacterized protein</fullName>
    </submittedName>
</protein>
<reference evidence="2 3" key="1">
    <citation type="submission" date="2024-03" db="EMBL/GenBank/DDBJ databases">
        <title>Adaptation during the transition from Ophiocordyceps entomopathogen to insect associate is accompanied by gene loss and intensified selection.</title>
        <authorList>
            <person name="Ward C.M."/>
            <person name="Onetto C.A."/>
            <person name="Borneman A.R."/>
        </authorList>
    </citation>
    <scope>NUCLEOTIDE SEQUENCE [LARGE SCALE GENOMIC DNA]</scope>
    <source>
        <strain evidence="2">AWRI1</strain>
        <tissue evidence="2">Single Adult Female</tissue>
    </source>
</reference>
<evidence type="ECO:0000313" key="3">
    <source>
        <dbReference type="Proteomes" id="UP001367676"/>
    </source>
</evidence>
<comment type="caution">
    <text evidence="2">The sequence shown here is derived from an EMBL/GenBank/DDBJ whole genome shotgun (WGS) entry which is preliminary data.</text>
</comment>
<name>A0AAN9TN17_9HEMI</name>
<evidence type="ECO:0000256" key="1">
    <source>
        <dbReference type="SAM" id="MobiDB-lite"/>
    </source>
</evidence>
<sequence length="416" mass="47751">MSNKNPKKIKSQLREKINAIGRELRKNANIPQFASPFISLTTPSAYPESSETFAQSLLEEPLDTASPAIFSAKITSSSNAEASAGSSEHTSPPIERFDIVKSYEIIRNPPPSPESPPERHPRHLGKSHSLEASQSPRKKPHPENMSFYMTGDDQLQSFVGMEMLLENAEAQNQLNETADLLQCCIDFPEELPNSPPPPSYSMDIEKAEQLVSEKLPKFKKEECIVCKQFEKLSLQKDEVHLTWLRCKFYLTSLMHDICKWDIVPAEPKPKFRLSSDSEHYQHSRQKSDVEVKNNLNVLDMAGLSTVVTMYIEKFMKLLCCHTTLEQVYAEEKCENMLKELQTEYLNLFSTRTKILKYLLYESEGFRHKQCPSFETGIKWIGECTQEILDGLREFEINIENLHLGRLIWSDEELKEK</sequence>
<proteinExistence type="predicted"/>
<evidence type="ECO:0000313" key="2">
    <source>
        <dbReference type="EMBL" id="KAK7600971.1"/>
    </source>
</evidence>
<keyword evidence="3" id="KW-1185">Reference proteome</keyword>
<dbReference type="AlphaFoldDB" id="A0AAN9TN17"/>
<dbReference type="EMBL" id="JBBCAQ010000010">
    <property type="protein sequence ID" value="KAK7600971.1"/>
    <property type="molecule type" value="Genomic_DNA"/>
</dbReference>
<feature type="region of interest" description="Disordered" evidence="1">
    <location>
        <begin position="106"/>
        <end position="146"/>
    </location>
</feature>
<gene>
    <name evidence="2" type="ORF">V9T40_008412</name>
</gene>
<organism evidence="2 3">
    <name type="scientific">Parthenolecanium corni</name>
    <dbReference type="NCBI Taxonomy" id="536013"/>
    <lineage>
        <taxon>Eukaryota</taxon>
        <taxon>Metazoa</taxon>
        <taxon>Ecdysozoa</taxon>
        <taxon>Arthropoda</taxon>
        <taxon>Hexapoda</taxon>
        <taxon>Insecta</taxon>
        <taxon>Pterygota</taxon>
        <taxon>Neoptera</taxon>
        <taxon>Paraneoptera</taxon>
        <taxon>Hemiptera</taxon>
        <taxon>Sternorrhyncha</taxon>
        <taxon>Coccoidea</taxon>
        <taxon>Coccidae</taxon>
        <taxon>Parthenolecanium</taxon>
    </lineage>
</organism>
<accession>A0AAN9TN17</accession>